<dbReference type="InterPro" id="IPR017972">
    <property type="entry name" value="Cyt_P450_CS"/>
</dbReference>
<evidence type="ECO:0000313" key="9">
    <source>
        <dbReference type="EMBL" id="CAJ0933004.1"/>
    </source>
</evidence>
<evidence type="ECO:0000256" key="8">
    <source>
        <dbReference type="SAM" id="Phobius"/>
    </source>
</evidence>
<evidence type="ECO:0000256" key="7">
    <source>
        <dbReference type="RuleBase" id="RU000461"/>
    </source>
</evidence>
<dbReference type="InterPro" id="IPR036396">
    <property type="entry name" value="Cyt_P450_sf"/>
</dbReference>
<evidence type="ECO:0000256" key="1">
    <source>
        <dbReference type="ARBA" id="ARBA00010617"/>
    </source>
</evidence>
<reference evidence="9" key="1">
    <citation type="submission" date="2023-07" db="EMBL/GenBank/DDBJ databases">
        <authorList>
            <person name="Stuckert A."/>
        </authorList>
    </citation>
    <scope>NUCLEOTIDE SEQUENCE</scope>
</reference>
<keyword evidence="5 7" id="KW-0408">Iron</keyword>
<keyword evidence="8" id="KW-0472">Membrane</keyword>
<organism evidence="9 10">
    <name type="scientific">Ranitomeya imitator</name>
    <name type="common">mimic poison frog</name>
    <dbReference type="NCBI Taxonomy" id="111125"/>
    <lineage>
        <taxon>Eukaryota</taxon>
        <taxon>Metazoa</taxon>
        <taxon>Chordata</taxon>
        <taxon>Craniata</taxon>
        <taxon>Vertebrata</taxon>
        <taxon>Euteleostomi</taxon>
        <taxon>Amphibia</taxon>
        <taxon>Batrachia</taxon>
        <taxon>Anura</taxon>
        <taxon>Neobatrachia</taxon>
        <taxon>Hyloidea</taxon>
        <taxon>Dendrobatidae</taxon>
        <taxon>Dendrobatinae</taxon>
        <taxon>Ranitomeya</taxon>
    </lineage>
</organism>
<keyword evidence="2 7" id="KW-0349">Heme</keyword>
<keyword evidence="4 7" id="KW-0560">Oxidoreductase</keyword>
<dbReference type="InterPro" id="IPR002401">
    <property type="entry name" value="Cyt_P450_E_grp-I"/>
</dbReference>
<dbReference type="Proteomes" id="UP001176940">
    <property type="component" value="Unassembled WGS sequence"/>
</dbReference>
<comment type="caution">
    <text evidence="9">The sequence shown here is derived from an EMBL/GenBank/DDBJ whole genome shotgun (WGS) entry which is preliminary data.</text>
</comment>
<evidence type="ECO:0000256" key="2">
    <source>
        <dbReference type="ARBA" id="ARBA00022617"/>
    </source>
</evidence>
<name>A0ABN9L6C7_9NEOB</name>
<evidence type="ECO:0000256" key="4">
    <source>
        <dbReference type="ARBA" id="ARBA00023002"/>
    </source>
</evidence>
<accession>A0ABN9L6C7</accession>
<dbReference type="EMBL" id="CAUEEQ010008996">
    <property type="protein sequence ID" value="CAJ0933004.1"/>
    <property type="molecule type" value="Genomic_DNA"/>
</dbReference>
<keyword evidence="6 7" id="KW-0503">Monooxygenase</keyword>
<dbReference type="CDD" id="cd20675">
    <property type="entry name" value="CYP1B1-like"/>
    <property type="match status" value="1"/>
</dbReference>
<dbReference type="InterPro" id="IPR001128">
    <property type="entry name" value="Cyt_P450"/>
</dbReference>
<sequence length="525" mass="59819">MTPLSDLEGTGPWEDWRSSVHPALMFSFVFLICLGVCLWVRGRGQKKSPPGPIPWPLVGNAMQLGQMPHLTFCKMAHIYGNVFKIKLGAHNIVVLNGESTIRQALVKHSTEFAGRPNFPSFKVISGGKTMAFGAYSDLWKAQKKIAHSTLRAFSTVNTETTRLFEQHVAAEAEDLIQVFLRLSSGGEYFDPYHECTVAIANVIFALCFGKRYSHDDLEFKALVGRNDKFGKTVGSGSLVDLLPWLQCFPNPVRSLYQSFKDLNIEFFYFVKDKINQHRETYNPKVTRDMSDAFIGLIDHGEGAGEVLDKEYVEGTVTDLVGAGQDTNSVALTWIILLLIKYPHIQKKLQEEIDNVVGQDRMPTAEDRAQLPYVQAFIYEAMRFSSFVPMTIPHSTTRDVIIEGFHIPRNTIIFVNQWSVNHDVDKWRNPSQFQPERFLDENNQLNKDLIYGVLIFSVGKRRCIGDQLSMLQLFLFTSILLHQCSFHSNPEEQLTMEYITGLTLRPLPFGISVRSRRLHRKQETRY</sequence>
<dbReference type="PANTHER" id="PTHR24289:SF15">
    <property type="entry name" value="CYTOCHROME P450 FAMILY 1 SUBFAMILY B MEMBER 1"/>
    <property type="match status" value="1"/>
</dbReference>
<feature type="transmembrane region" description="Helical" evidence="8">
    <location>
        <begin position="20"/>
        <end position="40"/>
    </location>
</feature>
<keyword evidence="8" id="KW-1133">Transmembrane helix</keyword>
<keyword evidence="10" id="KW-1185">Reference proteome</keyword>
<dbReference type="PROSITE" id="PS00086">
    <property type="entry name" value="CYTOCHROME_P450"/>
    <property type="match status" value="1"/>
</dbReference>
<evidence type="ECO:0000256" key="5">
    <source>
        <dbReference type="ARBA" id="ARBA00023004"/>
    </source>
</evidence>
<dbReference type="Gene3D" id="1.10.630.10">
    <property type="entry name" value="Cytochrome P450"/>
    <property type="match status" value="1"/>
</dbReference>
<evidence type="ECO:0000256" key="3">
    <source>
        <dbReference type="ARBA" id="ARBA00022723"/>
    </source>
</evidence>
<proteinExistence type="inferred from homology"/>
<evidence type="ECO:0000313" key="10">
    <source>
        <dbReference type="Proteomes" id="UP001176940"/>
    </source>
</evidence>
<keyword evidence="8" id="KW-0812">Transmembrane</keyword>
<protein>
    <submittedName>
        <fullName evidence="9">Uncharacterized protein</fullName>
    </submittedName>
</protein>
<comment type="similarity">
    <text evidence="1 7">Belongs to the cytochrome P450 family.</text>
</comment>
<dbReference type="PANTHER" id="PTHR24289">
    <property type="entry name" value="STEROID 17-ALPHA-HYDROXYLASE/17,20 LYASE"/>
    <property type="match status" value="1"/>
</dbReference>
<gene>
    <name evidence="9" type="ORF">RIMI_LOCUS5319457</name>
</gene>
<evidence type="ECO:0000256" key="6">
    <source>
        <dbReference type="ARBA" id="ARBA00023033"/>
    </source>
</evidence>
<dbReference type="Pfam" id="PF00067">
    <property type="entry name" value="p450"/>
    <property type="match status" value="1"/>
</dbReference>
<keyword evidence="3 7" id="KW-0479">Metal-binding</keyword>
<dbReference type="PRINTS" id="PR00385">
    <property type="entry name" value="P450"/>
</dbReference>
<dbReference type="SUPFAM" id="SSF48264">
    <property type="entry name" value="Cytochrome P450"/>
    <property type="match status" value="1"/>
</dbReference>
<dbReference type="PRINTS" id="PR00463">
    <property type="entry name" value="EP450I"/>
</dbReference>